<keyword evidence="9" id="KW-0156">Chromatin regulator</keyword>
<gene>
    <name evidence="15" type="ORF">J1N35_008202</name>
</gene>
<comment type="catalytic activity">
    <reaction evidence="13">
        <text>N(6)-acetyl-L-lysyl-[histone] + H2O = L-lysyl-[histone] + acetate</text>
        <dbReference type="Rhea" id="RHEA:58196"/>
        <dbReference type="Rhea" id="RHEA-COMP:9845"/>
        <dbReference type="Rhea" id="RHEA-COMP:11338"/>
        <dbReference type="ChEBI" id="CHEBI:15377"/>
        <dbReference type="ChEBI" id="CHEBI:29969"/>
        <dbReference type="ChEBI" id="CHEBI:30089"/>
        <dbReference type="ChEBI" id="CHEBI:61930"/>
        <dbReference type="EC" id="3.5.1.98"/>
    </reaction>
    <physiologicalReaction direction="left-to-right" evidence="13">
        <dbReference type="Rhea" id="RHEA:58197"/>
    </physiologicalReaction>
</comment>
<dbReference type="PRINTS" id="PR01270">
    <property type="entry name" value="HDASUPER"/>
</dbReference>
<evidence type="ECO:0000256" key="9">
    <source>
        <dbReference type="ARBA" id="ARBA00022853"/>
    </source>
</evidence>
<name>A0A9D4AFW7_9ROSI</name>
<dbReference type="GO" id="GO:0050793">
    <property type="term" value="P:regulation of developmental process"/>
    <property type="evidence" value="ECO:0007669"/>
    <property type="project" value="UniProtKB-ARBA"/>
</dbReference>
<evidence type="ECO:0000256" key="1">
    <source>
        <dbReference type="ARBA" id="ARBA00001947"/>
    </source>
</evidence>
<evidence type="ECO:0000256" key="7">
    <source>
        <dbReference type="ARBA" id="ARBA00022801"/>
    </source>
</evidence>
<dbReference type="Pfam" id="PF00850">
    <property type="entry name" value="Hist_deacetyl"/>
    <property type="match status" value="1"/>
</dbReference>
<dbReference type="Proteomes" id="UP000828251">
    <property type="component" value="Unassembled WGS sequence"/>
</dbReference>
<comment type="cofactor">
    <cofactor evidence="1">
        <name>Zn(2+)</name>
        <dbReference type="ChEBI" id="CHEBI:29105"/>
    </cofactor>
</comment>
<evidence type="ECO:0000259" key="14">
    <source>
        <dbReference type="Pfam" id="PF00850"/>
    </source>
</evidence>
<dbReference type="SUPFAM" id="SSF52768">
    <property type="entry name" value="Arginase/deacetylase"/>
    <property type="match status" value="1"/>
</dbReference>
<dbReference type="InterPro" id="IPR023801">
    <property type="entry name" value="His_deacetylse_dom"/>
</dbReference>
<feature type="domain" description="Histone deacetylase" evidence="14">
    <location>
        <begin position="44"/>
        <end position="343"/>
    </location>
</feature>
<keyword evidence="5" id="KW-0678">Repressor</keyword>
<dbReference type="OrthoDB" id="424012at2759"/>
<protein>
    <recommendedName>
        <fullName evidence="4">histone deacetylase</fullName>
        <ecNumber evidence="4">3.5.1.98</ecNumber>
    </recommendedName>
</protein>
<accession>A0A9D4AFW7</accession>
<evidence type="ECO:0000313" key="16">
    <source>
        <dbReference type="Proteomes" id="UP000828251"/>
    </source>
</evidence>
<proteinExistence type="inferred from homology"/>
<evidence type="ECO:0000256" key="3">
    <source>
        <dbReference type="ARBA" id="ARBA00007738"/>
    </source>
</evidence>
<keyword evidence="11" id="KW-0804">Transcription</keyword>
<dbReference type="GO" id="GO:0040029">
    <property type="term" value="P:epigenetic regulation of gene expression"/>
    <property type="evidence" value="ECO:0007669"/>
    <property type="project" value="TreeGrafter"/>
</dbReference>
<keyword evidence="12" id="KW-0539">Nucleus</keyword>
<evidence type="ECO:0000256" key="12">
    <source>
        <dbReference type="ARBA" id="ARBA00023242"/>
    </source>
</evidence>
<dbReference type="InterPro" id="IPR023696">
    <property type="entry name" value="Ureohydrolase_dom_sf"/>
</dbReference>
<dbReference type="FunFam" id="3.40.800.20:FF:000014">
    <property type="entry name" value="Histone deacetylase 15"/>
    <property type="match status" value="1"/>
</dbReference>
<evidence type="ECO:0000256" key="13">
    <source>
        <dbReference type="ARBA" id="ARBA00049416"/>
    </source>
</evidence>
<dbReference type="GO" id="GO:0000118">
    <property type="term" value="C:histone deacetylase complex"/>
    <property type="evidence" value="ECO:0007669"/>
    <property type="project" value="TreeGrafter"/>
</dbReference>
<comment type="subcellular location">
    <subcellularLocation>
        <location evidence="2">Nucleus</location>
    </subcellularLocation>
</comment>
<evidence type="ECO:0000256" key="2">
    <source>
        <dbReference type="ARBA" id="ARBA00004123"/>
    </source>
</evidence>
<keyword evidence="8" id="KW-0862">Zinc</keyword>
<comment type="similarity">
    <text evidence="3">Belongs to the histone deacetylase family. HD type 2 subfamily.</text>
</comment>
<organism evidence="15 16">
    <name type="scientific">Gossypium stocksii</name>
    <dbReference type="NCBI Taxonomy" id="47602"/>
    <lineage>
        <taxon>Eukaryota</taxon>
        <taxon>Viridiplantae</taxon>
        <taxon>Streptophyta</taxon>
        <taxon>Embryophyta</taxon>
        <taxon>Tracheophyta</taxon>
        <taxon>Spermatophyta</taxon>
        <taxon>Magnoliopsida</taxon>
        <taxon>eudicotyledons</taxon>
        <taxon>Gunneridae</taxon>
        <taxon>Pentapetalae</taxon>
        <taxon>rosids</taxon>
        <taxon>malvids</taxon>
        <taxon>Malvales</taxon>
        <taxon>Malvaceae</taxon>
        <taxon>Malvoideae</taxon>
        <taxon>Gossypium</taxon>
    </lineage>
</organism>
<dbReference type="GO" id="GO:0141221">
    <property type="term" value="F:histone deacetylase activity, hydrolytic mechanism"/>
    <property type="evidence" value="ECO:0007669"/>
    <property type="project" value="UniProtKB-EC"/>
</dbReference>
<dbReference type="AlphaFoldDB" id="A0A9D4AFW7"/>
<dbReference type="Gene3D" id="3.10.490.10">
    <property type="entry name" value="Gamma-glutamyl cyclotransferase-like"/>
    <property type="match status" value="1"/>
</dbReference>
<dbReference type="GO" id="GO:0046872">
    <property type="term" value="F:metal ion binding"/>
    <property type="evidence" value="ECO:0007669"/>
    <property type="project" value="UniProtKB-KW"/>
</dbReference>
<dbReference type="Gene3D" id="3.40.800.20">
    <property type="entry name" value="Histone deacetylase domain"/>
    <property type="match status" value="1"/>
</dbReference>
<dbReference type="PANTHER" id="PTHR10625:SF25">
    <property type="entry name" value="HISTONE DEACETYLASE 18-RELATED"/>
    <property type="match status" value="1"/>
</dbReference>
<evidence type="ECO:0000256" key="5">
    <source>
        <dbReference type="ARBA" id="ARBA00022491"/>
    </source>
</evidence>
<evidence type="ECO:0000256" key="8">
    <source>
        <dbReference type="ARBA" id="ARBA00022833"/>
    </source>
</evidence>
<comment type="caution">
    <text evidence="15">The sequence shown here is derived from an EMBL/GenBank/DDBJ whole genome shotgun (WGS) entry which is preliminary data.</text>
</comment>
<dbReference type="PANTHER" id="PTHR10625">
    <property type="entry name" value="HISTONE DEACETYLASE HDAC1-RELATED"/>
    <property type="match status" value="1"/>
</dbReference>
<dbReference type="GO" id="GO:0005737">
    <property type="term" value="C:cytoplasm"/>
    <property type="evidence" value="ECO:0007669"/>
    <property type="project" value="UniProtKB-ARBA"/>
</dbReference>
<keyword evidence="16" id="KW-1185">Reference proteome</keyword>
<evidence type="ECO:0000313" key="15">
    <source>
        <dbReference type="EMBL" id="KAH1114824.1"/>
    </source>
</evidence>
<keyword evidence="6" id="KW-0479">Metal-binding</keyword>
<evidence type="ECO:0000256" key="10">
    <source>
        <dbReference type="ARBA" id="ARBA00023015"/>
    </source>
</evidence>
<sequence length="699" mass="78678">MMEEGSGGGKSNCNRMNDAKNERRVGLIYDQRMCKHRTPYGDDHPEKPDRITVIWNKLELAGIPQRCVILNAKEAKDEYICAGHSKNHVNLIRNISSKEYSKRNRIASKLNSIYLNEGSSESAYLAAGSVIEVAEKVAKRELNSAFAIVRPPGHHAEYDEAMGFCLFNNIAIAASFLLDQRPELGINKILIVDWDVHHGNGTQKTFWSDPRVLFFSVHRHEFGSFYPANFDGFYTMVGEGPGAGYNINVPWENGRCGDADYLAVWDHVLVPVAKEFNPDIILVSAGFDAAVGDPLGGCRLTPHGYSVLLKKLMDFAQGRIVLALEGGYNLDSLANSALACMEVLLEDKPVSELSEAYPFESTWRVIQAVRQTLSAYWPTLADKLPTKLTDKKAPPHILLSSSESDDEDYEASKIISKDLVQAIEDVVEPILKLKIEDNHANKVKNEVNSALWRSKLSKTDIWYAAFGSNMWKSRFLCYIEGGQVIGMKKLCSGSVDRNPPKETRWKTFPHRLFFGRDFTQTWGPGGVAFLDPRSNSEDKAYMCLYKITLEQFNDVLLQENVPDHDMNSPLFDLNALDLILNEGSIPVEAVKRGWYHNVVYLGKEDDIPILTMTCPLSAIESFKSGEIPLCAPSKDYADTLVRGLVEGKQLSEEEAMTYIQPSEAHWVRSFGGDHSHYPPAHFWYKYETNFGYHSMYWLT</sequence>
<dbReference type="InterPro" id="IPR037138">
    <property type="entry name" value="His_deacetylse_dom_sf"/>
</dbReference>
<evidence type="ECO:0000256" key="11">
    <source>
        <dbReference type="ARBA" id="ARBA00023163"/>
    </source>
</evidence>
<reference evidence="15 16" key="1">
    <citation type="journal article" date="2021" name="Plant Biotechnol. J.">
        <title>Multi-omics assisted identification of the key and species-specific regulatory components of drought-tolerant mechanisms in Gossypium stocksii.</title>
        <authorList>
            <person name="Yu D."/>
            <person name="Ke L."/>
            <person name="Zhang D."/>
            <person name="Wu Y."/>
            <person name="Sun Y."/>
            <person name="Mei J."/>
            <person name="Sun J."/>
            <person name="Sun Y."/>
        </authorList>
    </citation>
    <scope>NUCLEOTIDE SEQUENCE [LARGE SCALE GENOMIC DNA]</scope>
    <source>
        <strain evidence="16">cv. E1</strain>
        <tissue evidence="15">Leaf</tissue>
    </source>
</reference>
<dbReference type="EMBL" id="JAIQCV010000003">
    <property type="protein sequence ID" value="KAH1114824.1"/>
    <property type="molecule type" value="Genomic_DNA"/>
</dbReference>
<dbReference type="InterPro" id="IPR000286">
    <property type="entry name" value="HDACs"/>
</dbReference>
<evidence type="ECO:0000256" key="4">
    <source>
        <dbReference type="ARBA" id="ARBA00012111"/>
    </source>
</evidence>
<evidence type="ECO:0000256" key="6">
    <source>
        <dbReference type="ARBA" id="ARBA00022723"/>
    </source>
</evidence>
<dbReference type="EC" id="3.5.1.98" evidence="4"/>
<keyword evidence="10" id="KW-0805">Transcription regulation</keyword>
<keyword evidence="7" id="KW-0378">Hydrolase</keyword>